<dbReference type="InterPro" id="IPR009003">
    <property type="entry name" value="Peptidase_S1_PA"/>
</dbReference>
<dbReference type="AlphaFoldDB" id="A0A7U9THI0"/>
<evidence type="ECO:0000313" key="2">
    <source>
        <dbReference type="Proteomes" id="UP000620133"/>
    </source>
</evidence>
<dbReference type="Pfam" id="PF13365">
    <property type="entry name" value="Trypsin_2"/>
    <property type="match status" value="1"/>
</dbReference>
<dbReference type="SUPFAM" id="SSF50494">
    <property type="entry name" value="Trypsin-like serine proteases"/>
    <property type="match status" value="1"/>
</dbReference>
<gene>
    <name evidence="1" type="ORF">MPAN_014660</name>
</gene>
<evidence type="ECO:0008006" key="3">
    <source>
        <dbReference type="Google" id="ProtNLM"/>
    </source>
</evidence>
<reference evidence="1" key="1">
    <citation type="submission" date="2021-01" db="EMBL/GenBank/DDBJ databases">
        <title>Draft genome sequence of Acholeplasmataceae bacterium strain Mahy22.</title>
        <authorList>
            <person name="Watanabe M."/>
            <person name="Kojima H."/>
            <person name="Fukui M."/>
        </authorList>
    </citation>
    <scope>NUCLEOTIDE SEQUENCE</scope>
    <source>
        <strain evidence="1">Mahy22</strain>
    </source>
</reference>
<name>A0A7U9THI0_9MOLU</name>
<dbReference type="EMBL" id="AP024412">
    <property type="protein sequence ID" value="BCR36573.1"/>
    <property type="molecule type" value="Genomic_DNA"/>
</dbReference>
<dbReference type="KEGG" id="manr:MPAN_014660"/>
<evidence type="ECO:0000313" key="1">
    <source>
        <dbReference type="EMBL" id="BCR36573.1"/>
    </source>
</evidence>
<sequence>MKKISLLIMFLALTLVIQGCQLLVFEENTFEYRQLSDQYNEYVMNDIINFDDFMSFMNEASNVTATSVFMIETDILDVFNRVTTTYHGTGTLFFDDVSYLYILTTFQVIDLNSRRVHYFVTDAYGEKMPAEIFAADSTLGLGILRVDRNSKDYEVINFASYLPLSDELVLMISDSFPTQNIQKLGYFLYQDETSYMEVTSSQNANGAPIFNLKLEMIGIQYLYGDTYVQIIDYNTIDDFIRPLLPI</sequence>
<protein>
    <recommendedName>
        <fullName evidence="3">Lipoprotein</fullName>
    </recommendedName>
</protein>
<keyword evidence="2" id="KW-1185">Reference proteome</keyword>
<dbReference type="Gene3D" id="2.40.10.120">
    <property type="match status" value="1"/>
</dbReference>
<accession>A0A7U9THI0</accession>
<dbReference type="RefSeq" id="WP_176239222.1">
    <property type="nucleotide sequence ID" value="NZ_AP024412.1"/>
</dbReference>
<dbReference type="Proteomes" id="UP000620133">
    <property type="component" value="Chromosome"/>
</dbReference>
<dbReference type="PROSITE" id="PS51257">
    <property type="entry name" value="PROKAR_LIPOPROTEIN"/>
    <property type="match status" value="1"/>
</dbReference>
<proteinExistence type="predicted"/>
<organism evidence="1 2">
    <name type="scientific">Mariniplasma anaerobium</name>
    <dbReference type="NCBI Taxonomy" id="2735436"/>
    <lineage>
        <taxon>Bacteria</taxon>
        <taxon>Bacillati</taxon>
        <taxon>Mycoplasmatota</taxon>
        <taxon>Mollicutes</taxon>
        <taxon>Acholeplasmatales</taxon>
        <taxon>Acholeplasmataceae</taxon>
        <taxon>Mariniplasma</taxon>
    </lineage>
</organism>